<feature type="active site" description="Proton donor" evidence="4">
    <location>
        <position position="119"/>
    </location>
</feature>
<dbReference type="AlphaFoldDB" id="A0A8E2I864"/>
<sequence>MNLNILFICTGNTCRSPMAEAILKNKGIKGISVRSAGIFAMDGQHASIQTQQVLDENSIKHNHVSKKLSVEDIEWATKIITMTMDHKRFILDTYPSASEKVFTLKEAANGHLGDMDVMDPFGGSIEVYRKTYNELTKLIENLIMNDQ</sequence>
<keyword evidence="7" id="KW-1185">Reference proteome</keyword>
<comment type="similarity">
    <text evidence="1">Belongs to the low molecular weight phosphotyrosine protein phosphatase family.</text>
</comment>
<feature type="active site" evidence="4">
    <location>
        <position position="15"/>
    </location>
</feature>
<dbReference type="Proteomes" id="UP000189761">
    <property type="component" value="Unassembled WGS sequence"/>
</dbReference>
<gene>
    <name evidence="6" type="ORF">BWZ43_10395</name>
</gene>
<evidence type="ECO:0000256" key="2">
    <source>
        <dbReference type="ARBA" id="ARBA00022801"/>
    </source>
</evidence>
<protein>
    <submittedName>
        <fullName evidence="6">Low molecular weight phosphatase family protein</fullName>
    </submittedName>
</protein>
<evidence type="ECO:0000256" key="1">
    <source>
        <dbReference type="ARBA" id="ARBA00011063"/>
    </source>
</evidence>
<dbReference type="Gene3D" id="3.40.50.2300">
    <property type="match status" value="1"/>
</dbReference>
<evidence type="ECO:0000259" key="5">
    <source>
        <dbReference type="SMART" id="SM00226"/>
    </source>
</evidence>
<keyword evidence="2" id="KW-0378">Hydrolase</keyword>
<dbReference type="InterPro" id="IPR017867">
    <property type="entry name" value="Tyr_phospatase_low_mol_wt"/>
</dbReference>
<accession>A0A8E2I864</accession>
<dbReference type="GO" id="GO:0004725">
    <property type="term" value="F:protein tyrosine phosphatase activity"/>
    <property type="evidence" value="ECO:0007669"/>
    <property type="project" value="InterPro"/>
</dbReference>
<dbReference type="PANTHER" id="PTHR11717:SF31">
    <property type="entry name" value="LOW MOLECULAR WEIGHT PROTEIN-TYROSINE-PHOSPHATASE ETP-RELATED"/>
    <property type="match status" value="1"/>
</dbReference>
<reference evidence="6 7" key="1">
    <citation type="submission" date="2017-01" db="EMBL/GenBank/DDBJ databases">
        <title>Draft genome sequence of Bacillus oleronius.</title>
        <authorList>
            <person name="Allam M."/>
        </authorList>
    </citation>
    <scope>NUCLEOTIDE SEQUENCE [LARGE SCALE GENOMIC DNA]</scope>
    <source>
        <strain evidence="6 7">DSM 9356</strain>
    </source>
</reference>
<dbReference type="InterPro" id="IPR036196">
    <property type="entry name" value="Ptyr_pPase_sf"/>
</dbReference>
<evidence type="ECO:0000313" key="7">
    <source>
        <dbReference type="Proteomes" id="UP000189761"/>
    </source>
</evidence>
<evidence type="ECO:0000256" key="3">
    <source>
        <dbReference type="ARBA" id="ARBA00022912"/>
    </source>
</evidence>
<proteinExistence type="inferred from homology"/>
<dbReference type="SUPFAM" id="SSF52788">
    <property type="entry name" value="Phosphotyrosine protein phosphatases I"/>
    <property type="match status" value="1"/>
</dbReference>
<comment type="caution">
    <text evidence="6">The sequence shown here is derived from an EMBL/GenBank/DDBJ whole genome shotgun (WGS) entry which is preliminary data.</text>
</comment>
<dbReference type="PANTHER" id="PTHR11717">
    <property type="entry name" value="LOW MOLECULAR WEIGHT PROTEIN TYROSINE PHOSPHATASE"/>
    <property type="match status" value="1"/>
</dbReference>
<name>A0A8E2I864_9BACI</name>
<dbReference type="InterPro" id="IPR050438">
    <property type="entry name" value="LMW_PTPase"/>
</dbReference>
<organism evidence="6 7">
    <name type="scientific">Heyndrickxia oleronia</name>
    <dbReference type="NCBI Taxonomy" id="38875"/>
    <lineage>
        <taxon>Bacteria</taxon>
        <taxon>Bacillati</taxon>
        <taxon>Bacillota</taxon>
        <taxon>Bacilli</taxon>
        <taxon>Bacillales</taxon>
        <taxon>Bacillaceae</taxon>
        <taxon>Heyndrickxia</taxon>
    </lineage>
</organism>
<evidence type="ECO:0000313" key="6">
    <source>
        <dbReference type="EMBL" id="OOP68459.1"/>
    </source>
</evidence>
<dbReference type="CDD" id="cd16344">
    <property type="entry name" value="LMWPAP"/>
    <property type="match status" value="1"/>
</dbReference>
<dbReference type="InterPro" id="IPR023485">
    <property type="entry name" value="Ptyr_pPase"/>
</dbReference>
<dbReference type="PRINTS" id="PR00719">
    <property type="entry name" value="LMWPTPASE"/>
</dbReference>
<keyword evidence="3" id="KW-0904">Protein phosphatase</keyword>
<evidence type="ECO:0000256" key="4">
    <source>
        <dbReference type="PIRSR" id="PIRSR617867-1"/>
    </source>
</evidence>
<dbReference type="EMBL" id="MTLA01000108">
    <property type="protein sequence ID" value="OOP68459.1"/>
    <property type="molecule type" value="Genomic_DNA"/>
</dbReference>
<feature type="domain" description="Phosphotyrosine protein phosphatase I" evidence="5">
    <location>
        <begin position="3"/>
        <end position="145"/>
    </location>
</feature>
<feature type="active site" description="Nucleophile" evidence="4">
    <location>
        <position position="9"/>
    </location>
</feature>
<dbReference type="Pfam" id="PF01451">
    <property type="entry name" value="LMWPc"/>
    <property type="match status" value="1"/>
</dbReference>
<dbReference type="SMART" id="SM00226">
    <property type="entry name" value="LMWPc"/>
    <property type="match status" value="1"/>
</dbReference>